<evidence type="ECO:0000313" key="1">
    <source>
        <dbReference type="EMBL" id="CAJ0934945.1"/>
    </source>
</evidence>
<name>A0ABN9L790_9NEOB</name>
<evidence type="ECO:0000313" key="2">
    <source>
        <dbReference type="Proteomes" id="UP001176940"/>
    </source>
</evidence>
<reference evidence="1" key="1">
    <citation type="submission" date="2023-07" db="EMBL/GenBank/DDBJ databases">
        <authorList>
            <person name="Stuckert A."/>
        </authorList>
    </citation>
    <scope>NUCLEOTIDE SEQUENCE</scope>
</reference>
<dbReference type="Proteomes" id="UP001176940">
    <property type="component" value="Unassembled WGS sequence"/>
</dbReference>
<proteinExistence type="predicted"/>
<keyword evidence="2" id="KW-1185">Reference proteome</keyword>
<accession>A0ABN9L790</accession>
<organism evidence="1 2">
    <name type="scientific">Ranitomeya imitator</name>
    <name type="common">mimic poison frog</name>
    <dbReference type="NCBI Taxonomy" id="111125"/>
    <lineage>
        <taxon>Eukaryota</taxon>
        <taxon>Metazoa</taxon>
        <taxon>Chordata</taxon>
        <taxon>Craniata</taxon>
        <taxon>Vertebrata</taxon>
        <taxon>Euteleostomi</taxon>
        <taxon>Amphibia</taxon>
        <taxon>Batrachia</taxon>
        <taxon>Anura</taxon>
        <taxon>Neobatrachia</taxon>
        <taxon>Hyloidea</taxon>
        <taxon>Dendrobatidae</taxon>
        <taxon>Dendrobatinae</taxon>
        <taxon>Ranitomeya</taxon>
    </lineage>
</organism>
<dbReference type="EMBL" id="CAUEEQ010011103">
    <property type="protein sequence ID" value="CAJ0934945.1"/>
    <property type="molecule type" value="Genomic_DNA"/>
</dbReference>
<sequence>SGAEGTEDVFSIIAKYNKGSKKPVRQVDIAVRLSRSALSCPGQACFWPKSSSGVVIIPYTLSADYCEPNSNHVTYR</sequence>
<feature type="non-terminal residue" evidence="1">
    <location>
        <position position="1"/>
    </location>
</feature>
<comment type="caution">
    <text evidence="1">The sequence shown here is derived from an EMBL/GenBank/DDBJ whole genome shotgun (WGS) entry which is preliminary data.</text>
</comment>
<gene>
    <name evidence="1" type="ORF">RIMI_LOCUS6205222</name>
</gene>
<protein>
    <submittedName>
        <fullName evidence="1">Uncharacterized protein</fullName>
    </submittedName>
</protein>